<dbReference type="Pfam" id="PF02609">
    <property type="entry name" value="Exonuc_VII_S"/>
    <property type="match status" value="1"/>
</dbReference>
<dbReference type="Gene3D" id="1.10.287.1040">
    <property type="entry name" value="Exonuclease VII, small subunit"/>
    <property type="match status" value="1"/>
</dbReference>
<dbReference type="SUPFAM" id="SSF116842">
    <property type="entry name" value="XseB-like"/>
    <property type="match status" value="1"/>
</dbReference>
<evidence type="ECO:0000256" key="5">
    <source>
        <dbReference type="ARBA" id="ARBA00022839"/>
    </source>
</evidence>
<dbReference type="GO" id="GO:0008855">
    <property type="term" value="F:exodeoxyribonuclease VII activity"/>
    <property type="evidence" value="ECO:0007669"/>
    <property type="project" value="UniProtKB-EC"/>
</dbReference>
<comment type="subunit">
    <text evidence="6">Heterooligomer composed of large and small subunits.</text>
</comment>
<keyword evidence="3 6" id="KW-0540">Nuclease</keyword>
<evidence type="ECO:0000313" key="8">
    <source>
        <dbReference type="EMBL" id="AFN36145.1"/>
    </source>
</evidence>
<evidence type="ECO:0000256" key="2">
    <source>
        <dbReference type="ARBA" id="ARBA00022490"/>
    </source>
</evidence>
<accession>A0ABN4B0B8</accession>
<keyword evidence="4 6" id="KW-0378">Hydrolase</keyword>
<comment type="similarity">
    <text evidence="1 6">Belongs to the XseB family.</text>
</comment>
<name>A0ABN4B0B8_9BURK</name>
<dbReference type="HAMAP" id="MF_00337">
    <property type="entry name" value="Exonuc_7_S"/>
    <property type="match status" value="1"/>
</dbReference>
<dbReference type="NCBIfam" id="TIGR01280">
    <property type="entry name" value="xseB"/>
    <property type="match status" value="1"/>
</dbReference>
<evidence type="ECO:0000256" key="7">
    <source>
        <dbReference type="SAM" id="MobiDB-lite"/>
    </source>
</evidence>
<proteinExistence type="inferred from homology"/>
<reference evidence="8 9" key="1">
    <citation type="journal article" date="2012" name="Vet. Microbiol.">
        <title>Comparative genomic analyses of the Taylorellae.</title>
        <authorList>
            <person name="Hauser H."/>
            <person name="Richter D.C."/>
            <person name="van Tonder A."/>
            <person name="Clark L."/>
            <person name="Preston A."/>
        </authorList>
    </citation>
    <scope>NUCLEOTIDE SEQUENCE [LARGE SCALE GENOMIC DNA]</scope>
    <source>
        <strain evidence="8 9">ATCC 35865</strain>
    </source>
</reference>
<dbReference type="EMBL" id="CP003264">
    <property type="protein sequence ID" value="AFN36145.1"/>
    <property type="molecule type" value="Genomic_DNA"/>
</dbReference>
<dbReference type="PANTHER" id="PTHR34137">
    <property type="entry name" value="EXODEOXYRIBONUCLEASE 7 SMALL SUBUNIT"/>
    <property type="match status" value="1"/>
</dbReference>
<keyword evidence="9" id="KW-1185">Reference proteome</keyword>
<sequence length="93" mass="10536">MEMVMNIDEQATSIKYEDAISELDTIVRDMQSGKLSLEDSIAKYKRGMELAEICKSKLDDAQKQIGVMQEDGSIQPLEQNKKTNDSSFEDIPF</sequence>
<evidence type="ECO:0000313" key="9">
    <source>
        <dbReference type="Proteomes" id="UP000003121"/>
    </source>
</evidence>
<dbReference type="Proteomes" id="UP000003121">
    <property type="component" value="Chromosome"/>
</dbReference>
<organism evidence="8 9">
    <name type="scientific">Taylorella equigenitalis ATCC 35865</name>
    <dbReference type="NCBI Taxonomy" id="743973"/>
    <lineage>
        <taxon>Bacteria</taxon>
        <taxon>Pseudomonadati</taxon>
        <taxon>Pseudomonadota</taxon>
        <taxon>Betaproteobacteria</taxon>
        <taxon>Burkholderiales</taxon>
        <taxon>Alcaligenaceae</taxon>
        <taxon>Taylorella</taxon>
    </lineage>
</organism>
<comment type="catalytic activity">
    <reaction evidence="6">
        <text>Exonucleolytic cleavage in either 5'- to 3'- or 3'- to 5'-direction to yield nucleoside 5'-phosphates.</text>
        <dbReference type="EC" id="3.1.11.6"/>
    </reaction>
</comment>
<dbReference type="EC" id="3.1.11.6" evidence="6"/>
<evidence type="ECO:0000256" key="4">
    <source>
        <dbReference type="ARBA" id="ARBA00022801"/>
    </source>
</evidence>
<dbReference type="InterPro" id="IPR003761">
    <property type="entry name" value="Exonuc_VII_S"/>
</dbReference>
<evidence type="ECO:0000256" key="6">
    <source>
        <dbReference type="HAMAP-Rule" id="MF_00337"/>
    </source>
</evidence>
<keyword evidence="5 6" id="KW-0269">Exonuclease</keyword>
<dbReference type="InterPro" id="IPR037004">
    <property type="entry name" value="Exonuc_VII_ssu_sf"/>
</dbReference>
<evidence type="ECO:0000256" key="1">
    <source>
        <dbReference type="ARBA" id="ARBA00009998"/>
    </source>
</evidence>
<comment type="subcellular location">
    <subcellularLocation>
        <location evidence="6">Cytoplasm</location>
    </subcellularLocation>
</comment>
<feature type="region of interest" description="Disordered" evidence="7">
    <location>
        <begin position="69"/>
        <end position="93"/>
    </location>
</feature>
<evidence type="ECO:0000256" key="3">
    <source>
        <dbReference type="ARBA" id="ARBA00022722"/>
    </source>
</evidence>
<protein>
    <recommendedName>
        <fullName evidence="6">Exodeoxyribonuclease 7 small subunit</fullName>
        <ecNumber evidence="6">3.1.11.6</ecNumber>
    </recommendedName>
    <alternativeName>
        <fullName evidence="6">Exodeoxyribonuclease VII small subunit</fullName>
        <shortName evidence="6">Exonuclease VII small subunit</shortName>
    </alternativeName>
</protein>
<gene>
    <name evidence="6 8" type="primary">xseB</name>
    <name evidence="8" type="ORF">KUI_1080</name>
</gene>
<dbReference type="PANTHER" id="PTHR34137:SF1">
    <property type="entry name" value="EXODEOXYRIBONUCLEASE 7 SMALL SUBUNIT"/>
    <property type="match status" value="1"/>
</dbReference>
<keyword evidence="2 6" id="KW-0963">Cytoplasm</keyword>
<comment type="function">
    <text evidence="6">Bidirectionally degrades single-stranded DNA into large acid-insoluble oligonucleotides, which are then degraded further into small acid-soluble oligonucleotides.</text>
</comment>